<dbReference type="GO" id="GO:0016787">
    <property type="term" value="F:hydrolase activity"/>
    <property type="evidence" value="ECO:0007669"/>
    <property type="project" value="UniProtKB-KW"/>
</dbReference>
<dbReference type="PANTHER" id="PTHR33886:SF8">
    <property type="entry name" value="UNSATURATED RHAMNOGALACTURONAN HYDROLASE (EUROFUNG)"/>
    <property type="match status" value="1"/>
</dbReference>
<gene>
    <name evidence="2" type="ORF">HGA03_01870</name>
</gene>
<protein>
    <submittedName>
        <fullName evidence="2">Glycoside hydrolase family 105 protein</fullName>
    </submittedName>
</protein>
<dbReference type="Proteomes" id="UP000581206">
    <property type="component" value="Unassembled WGS sequence"/>
</dbReference>
<evidence type="ECO:0000256" key="1">
    <source>
        <dbReference type="ARBA" id="ARBA00022801"/>
    </source>
</evidence>
<keyword evidence="1 2" id="KW-0378">Hydrolase</keyword>
<dbReference type="SUPFAM" id="SSF48208">
    <property type="entry name" value="Six-hairpin glycosidases"/>
    <property type="match status" value="1"/>
</dbReference>
<dbReference type="EMBL" id="JAAXOX010000001">
    <property type="protein sequence ID" value="NKY21408.1"/>
    <property type="molecule type" value="Genomic_DNA"/>
</dbReference>
<dbReference type="InterPro" id="IPR010905">
    <property type="entry name" value="Glyco_hydro_88"/>
</dbReference>
<sequence>MTRTQDQPVWPVKHSPLLRAPERFIDRAGIQELVCRLTENLVHITDETGEFLLRLDDGRVIDTKGWAGWEWTHGIGLYGIWQYYDQTADRRMRDIVDEWFAARLAEGTTKNVNTMAPFLTLANLYEKERDCTFLPWLDSWAEWAMREMPRTPHGGMQHLTLAEENHHQLWDDTLMMTVLPLTKIGLLLDRPQYVREATFQFLTHVAYLMDRETGLWFHGWSFDGNHNFARARWARGNSWLTMVIPDFLELVDLPADDPTRRFLLEVLDAQVAALARLQDESGLWHTLLDDPESYLEASATAGIAYGVLKAVRKGYLDPAYTDVAERAVRAIIANISGDGELQQVSFGTGMGSDLDFYRAIPRTSMPYGQAMAILCLAEYLRTYY</sequence>
<name>A0A7X6KSM3_9CELL</name>
<dbReference type="PANTHER" id="PTHR33886">
    <property type="entry name" value="UNSATURATED RHAMNOGALACTURONAN HYDROLASE (EUROFUNG)"/>
    <property type="match status" value="1"/>
</dbReference>
<reference evidence="2 3" key="1">
    <citation type="submission" date="2020-04" db="EMBL/GenBank/DDBJ databases">
        <title>MicrobeNet Type strains.</title>
        <authorList>
            <person name="Nicholson A.C."/>
        </authorList>
    </citation>
    <scope>NUCLEOTIDE SEQUENCE [LARGE SCALE GENOMIC DNA]</scope>
    <source>
        <strain evidence="2 3">ATCC BAA-788</strain>
    </source>
</reference>
<dbReference type="Gene3D" id="1.50.10.10">
    <property type="match status" value="1"/>
</dbReference>
<dbReference type="GO" id="GO:0005975">
    <property type="term" value="P:carbohydrate metabolic process"/>
    <property type="evidence" value="ECO:0007669"/>
    <property type="project" value="InterPro"/>
</dbReference>
<evidence type="ECO:0000313" key="2">
    <source>
        <dbReference type="EMBL" id="NKY21408.1"/>
    </source>
</evidence>
<dbReference type="Pfam" id="PF07470">
    <property type="entry name" value="Glyco_hydro_88"/>
    <property type="match status" value="1"/>
</dbReference>
<proteinExistence type="predicted"/>
<dbReference type="InterPro" id="IPR012341">
    <property type="entry name" value="6hp_glycosidase-like_sf"/>
</dbReference>
<dbReference type="InterPro" id="IPR052043">
    <property type="entry name" value="PolySaccharide_Degr_Enz"/>
</dbReference>
<accession>A0A7X6KSM3</accession>
<keyword evidence="3" id="KW-1185">Reference proteome</keyword>
<evidence type="ECO:0000313" key="3">
    <source>
        <dbReference type="Proteomes" id="UP000581206"/>
    </source>
</evidence>
<dbReference type="RefSeq" id="WP_168628503.1">
    <property type="nucleotide sequence ID" value="NZ_BONL01000022.1"/>
</dbReference>
<organism evidence="2 3">
    <name type="scientific">Cellulomonas denverensis</name>
    <dbReference type="NCBI Taxonomy" id="264297"/>
    <lineage>
        <taxon>Bacteria</taxon>
        <taxon>Bacillati</taxon>
        <taxon>Actinomycetota</taxon>
        <taxon>Actinomycetes</taxon>
        <taxon>Micrococcales</taxon>
        <taxon>Cellulomonadaceae</taxon>
        <taxon>Cellulomonas</taxon>
    </lineage>
</organism>
<dbReference type="AlphaFoldDB" id="A0A7X6KSM3"/>
<comment type="caution">
    <text evidence="2">The sequence shown here is derived from an EMBL/GenBank/DDBJ whole genome shotgun (WGS) entry which is preliminary data.</text>
</comment>
<dbReference type="InterPro" id="IPR008928">
    <property type="entry name" value="6-hairpin_glycosidase_sf"/>
</dbReference>